<keyword evidence="5" id="KW-0234">DNA repair</keyword>
<dbReference type="AlphaFoldDB" id="A0A4S8P1I3"/>
<sequence>MRANVHKDTKPELEVRSFLHKNGYRYRLHYSRLPGKPDIVFPSRKKLIDVRGCFWHDHRCARHSRLPKARSHFWTEKLRANSERDHRNEQLWVAAGWTFQIVWECELKDKKAELERSLIDFLKDNPA</sequence>
<dbReference type="GO" id="GO:0016787">
    <property type="term" value="F:hydrolase activity"/>
    <property type="evidence" value="ECO:0007669"/>
    <property type="project" value="UniProtKB-KW"/>
</dbReference>
<dbReference type="NCBIfam" id="TIGR00632">
    <property type="entry name" value="vsr"/>
    <property type="match status" value="1"/>
</dbReference>
<keyword evidence="2 7" id="KW-0255">Endonuclease</keyword>
<evidence type="ECO:0000256" key="5">
    <source>
        <dbReference type="ARBA" id="ARBA00023204"/>
    </source>
</evidence>
<evidence type="ECO:0000256" key="4">
    <source>
        <dbReference type="ARBA" id="ARBA00022801"/>
    </source>
</evidence>
<evidence type="ECO:0000313" key="8">
    <source>
        <dbReference type="Proteomes" id="UP000308828"/>
    </source>
</evidence>
<keyword evidence="3" id="KW-0227">DNA damage</keyword>
<dbReference type="InterPro" id="IPR004603">
    <property type="entry name" value="DNA_mismatch_endonuc_vsr"/>
</dbReference>
<dbReference type="GO" id="GO:0004519">
    <property type="term" value="F:endonuclease activity"/>
    <property type="evidence" value="ECO:0007669"/>
    <property type="project" value="UniProtKB-KW"/>
</dbReference>
<reference evidence="7 8" key="1">
    <citation type="submission" date="2019-04" db="EMBL/GenBank/DDBJ databases">
        <title>Genome sequence of strain shin9-1.</title>
        <authorList>
            <person name="Gao J."/>
            <person name="Sun J."/>
        </authorList>
    </citation>
    <scope>NUCLEOTIDE SEQUENCE [LARGE SCALE GENOMIC DNA]</scope>
    <source>
        <strain evidence="8">shin9-1</strain>
    </source>
</reference>
<comment type="similarity">
    <text evidence="6">Belongs to the Vsr family.</text>
</comment>
<dbReference type="Pfam" id="PF03852">
    <property type="entry name" value="Vsr"/>
    <property type="match status" value="1"/>
</dbReference>
<evidence type="ECO:0000256" key="1">
    <source>
        <dbReference type="ARBA" id="ARBA00022722"/>
    </source>
</evidence>
<dbReference type="GO" id="GO:0006298">
    <property type="term" value="P:mismatch repair"/>
    <property type="evidence" value="ECO:0007669"/>
    <property type="project" value="InterPro"/>
</dbReference>
<accession>A0A4S8P1I3</accession>
<evidence type="ECO:0000313" key="7">
    <source>
        <dbReference type="EMBL" id="THV22542.1"/>
    </source>
</evidence>
<keyword evidence="8" id="KW-1185">Reference proteome</keyword>
<gene>
    <name evidence="7" type="primary">vsr</name>
    <name evidence="7" type="ORF">FAA97_13425</name>
</gene>
<organism evidence="7 8">
    <name type="scientific">Peteryoungia ipomoeae</name>
    <dbReference type="NCBI Taxonomy" id="1210932"/>
    <lineage>
        <taxon>Bacteria</taxon>
        <taxon>Pseudomonadati</taxon>
        <taxon>Pseudomonadota</taxon>
        <taxon>Alphaproteobacteria</taxon>
        <taxon>Hyphomicrobiales</taxon>
        <taxon>Rhizobiaceae</taxon>
        <taxon>Peteryoungia</taxon>
    </lineage>
</organism>
<proteinExistence type="inferred from homology"/>
<evidence type="ECO:0000256" key="6">
    <source>
        <dbReference type="ARBA" id="ARBA00029466"/>
    </source>
</evidence>
<evidence type="ECO:0000256" key="3">
    <source>
        <dbReference type="ARBA" id="ARBA00022763"/>
    </source>
</evidence>
<dbReference type="InterPro" id="IPR011335">
    <property type="entry name" value="Restrct_endonuc-II-like"/>
</dbReference>
<dbReference type="OrthoDB" id="9801520at2"/>
<comment type="caution">
    <text evidence="7">The sequence shown here is derived from an EMBL/GenBank/DDBJ whole genome shotgun (WGS) entry which is preliminary data.</text>
</comment>
<dbReference type="SUPFAM" id="SSF52980">
    <property type="entry name" value="Restriction endonuclease-like"/>
    <property type="match status" value="1"/>
</dbReference>
<name>A0A4S8P1I3_9HYPH</name>
<keyword evidence="4" id="KW-0378">Hydrolase</keyword>
<dbReference type="EMBL" id="STGV01000004">
    <property type="protein sequence ID" value="THV22542.1"/>
    <property type="molecule type" value="Genomic_DNA"/>
</dbReference>
<dbReference type="Gene3D" id="3.40.960.10">
    <property type="entry name" value="VSR Endonuclease"/>
    <property type="match status" value="1"/>
</dbReference>
<keyword evidence="1" id="KW-0540">Nuclease</keyword>
<evidence type="ECO:0000256" key="2">
    <source>
        <dbReference type="ARBA" id="ARBA00022759"/>
    </source>
</evidence>
<protein>
    <submittedName>
        <fullName evidence="7">DNA mismatch endonuclease Vsr</fullName>
    </submittedName>
</protein>
<dbReference type="Proteomes" id="UP000308828">
    <property type="component" value="Unassembled WGS sequence"/>
</dbReference>
<dbReference type="CDD" id="cd00221">
    <property type="entry name" value="Vsr"/>
    <property type="match status" value="1"/>
</dbReference>